<dbReference type="Gene3D" id="3.40.190.10">
    <property type="entry name" value="Periplasmic binding protein-like II"/>
    <property type="match status" value="2"/>
</dbReference>
<dbReference type="PROSITE" id="PS50931">
    <property type="entry name" value="HTH_LYSR"/>
    <property type="match status" value="1"/>
</dbReference>
<keyword evidence="2" id="KW-0805">Transcription regulation</keyword>
<evidence type="ECO:0000313" key="7">
    <source>
        <dbReference type="EMBL" id="GFE14048.1"/>
    </source>
</evidence>
<keyword evidence="4" id="KW-0804">Transcription</keyword>
<gene>
    <name evidence="7" type="ORF">Sgleb_20950</name>
</gene>
<feature type="compositionally biased region" description="Low complexity" evidence="5">
    <location>
        <begin position="321"/>
        <end position="336"/>
    </location>
</feature>
<dbReference type="SUPFAM" id="SSF53850">
    <property type="entry name" value="Periplasmic binding protein-like II"/>
    <property type="match status" value="1"/>
</dbReference>
<evidence type="ECO:0000256" key="4">
    <source>
        <dbReference type="ARBA" id="ARBA00023163"/>
    </source>
</evidence>
<dbReference type="Pfam" id="PF00126">
    <property type="entry name" value="HTH_1"/>
    <property type="match status" value="1"/>
</dbReference>
<evidence type="ECO:0000256" key="1">
    <source>
        <dbReference type="ARBA" id="ARBA00009437"/>
    </source>
</evidence>
<evidence type="ECO:0000256" key="3">
    <source>
        <dbReference type="ARBA" id="ARBA00023125"/>
    </source>
</evidence>
<dbReference type="Proteomes" id="UP000430079">
    <property type="component" value="Unassembled WGS sequence"/>
</dbReference>
<keyword evidence="8" id="KW-1185">Reference proteome</keyword>
<organism evidence="7 8">
    <name type="scientific">Streptomyces glebosus</name>
    <dbReference type="NCBI Taxonomy" id="249580"/>
    <lineage>
        <taxon>Bacteria</taxon>
        <taxon>Bacillati</taxon>
        <taxon>Actinomycetota</taxon>
        <taxon>Actinomycetes</taxon>
        <taxon>Kitasatosporales</taxon>
        <taxon>Streptomycetaceae</taxon>
        <taxon>Streptomyces</taxon>
    </lineage>
</organism>
<dbReference type="RefSeq" id="WP_190146275.1">
    <property type="nucleotide sequence ID" value="NZ_BLIO01000001.1"/>
</dbReference>
<reference evidence="7 8" key="1">
    <citation type="submission" date="2019-12" db="EMBL/GenBank/DDBJ databases">
        <title>Whole genome shotgun sequence of Streptomyces hygroscopicus subsp. glebosus NBRC 13786.</title>
        <authorList>
            <person name="Ichikawa N."/>
            <person name="Kimura A."/>
            <person name="Kitahashi Y."/>
            <person name="Komaki H."/>
            <person name="Tamura T."/>
        </authorList>
    </citation>
    <scope>NUCLEOTIDE SEQUENCE [LARGE SCALE GENOMIC DNA]</scope>
    <source>
        <strain evidence="7 8">NBRC 13786</strain>
    </source>
</reference>
<dbReference type="GO" id="GO:0003677">
    <property type="term" value="F:DNA binding"/>
    <property type="evidence" value="ECO:0007669"/>
    <property type="project" value="UniProtKB-KW"/>
</dbReference>
<dbReference type="InterPro" id="IPR005119">
    <property type="entry name" value="LysR_subst-bd"/>
</dbReference>
<evidence type="ECO:0000259" key="6">
    <source>
        <dbReference type="PROSITE" id="PS50931"/>
    </source>
</evidence>
<evidence type="ECO:0000256" key="5">
    <source>
        <dbReference type="SAM" id="MobiDB-lite"/>
    </source>
</evidence>
<sequence>MDLRKLSSFLAVVEEEHYGRAAARLFLSPAAVTLHVQQLEREFGARLLDRGNGPVVPTAAGHRLASHARSLLAAAHAAVEDVTEAALAPPAAARTLRVGIMGHGSAEVTPAAVNAFRRARPEVPLELAQLNFTEHISALREERVDVAFVRPAFEAEGLDVDLLTTEQRIVAVPARSPLADAAGTGVHLADVIDLPYLQVPPHTPRNFTDYLYFTSGEHRAPDYALTPQDVLTSVAAGRGAGSGLHSFARYYPWPGTRYVTVLDAPRAHSVLATRTTDTHPDVRIFRALTVALAREMSTAAEPWSPQPREQRLPYGPPLTTPPSRSTPWRTPSAPST</sequence>
<dbReference type="CDD" id="cd08414">
    <property type="entry name" value="PBP2_LTTR_aromatics_like"/>
    <property type="match status" value="1"/>
</dbReference>
<dbReference type="AlphaFoldDB" id="A0A640SSP6"/>
<evidence type="ECO:0000313" key="8">
    <source>
        <dbReference type="Proteomes" id="UP000430079"/>
    </source>
</evidence>
<keyword evidence="3" id="KW-0238">DNA-binding</keyword>
<dbReference type="GO" id="GO:0032993">
    <property type="term" value="C:protein-DNA complex"/>
    <property type="evidence" value="ECO:0007669"/>
    <property type="project" value="TreeGrafter"/>
</dbReference>
<dbReference type="Pfam" id="PF03466">
    <property type="entry name" value="LysR_substrate"/>
    <property type="match status" value="1"/>
</dbReference>
<accession>A0A640SSP6</accession>
<protein>
    <recommendedName>
        <fullName evidence="6">HTH lysR-type domain-containing protein</fullName>
    </recommendedName>
</protein>
<dbReference type="EMBL" id="BLIO01000001">
    <property type="protein sequence ID" value="GFE14048.1"/>
    <property type="molecule type" value="Genomic_DNA"/>
</dbReference>
<dbReference type="PANTHER" id="PTHR30346">
    <property type="entry name" value="TRANSCRIPTIONAL DUAL REGULATOR HCAR-RELATED"/>
    <property type="match status" value="1"/>
</dbReference>
<dbReference type="FunFam" id="1.10.10.10:FF:000001">
    <property type="entry name" value="LysR family transcriptional regulator"/>
    <property type="match status" value="1"/>
</dbReference>
<dbReference type="InterPro" id="IPR000847">
    <property type="entry name" value="LysR_HTH_N"/>
</dbReference>
<comment type="caution">
    <text evidence="7">The sequence shown here is derived from an EMBL/GenBank/DDBJ whole genome shotgun (WGS) entry which is preliminary data.</text>
</comment>
<dbReference type="GO" id="GO:0003700">
    <property type="term" value="F:DNA-binding transcription factor activity"/>
    <property type="evidence" value="ECO:0007669"/>
    <property type="project" value="InterPro"/>
</dbReference>
<dbReference type="InterPro" id="IPR036390">
    <property type="entry name" value="WH_DNA-bd_sf"/>
</dbReference>
<evidence type="ECO:0000256" key="2">
    <source>
        <dbReference type="ARBA" id="ARBA00023015"/>
    </source>
</evidence>
<dbReference type="PANTHER" id="PTHR30346:SF0">
    <property type="entry name" value="HCA OPERON TRANSCRIPTIONAL ACTIVATOR HCAR"/>
    <property type="match status" value="1"/>
</dbReference>
<feature type="region of interest" description="Disordered" evidence="5">
    <location>
        <begin position="298"/>
        <end position="336"/>
    </location>
</feature>
<feature type="domain" description="HTH lysR-type" evidence="6">
    <location>
        <begin position="1"/>
        <end position="58"/>
    </location>
</feature>
<dbReference type="Gene3D" id="1.10.10.10">
    <property type="entry name" value="Winged helix-like DNA-binding domain superfamily/Winged helix DNA-binding domain"/>
    <property type="match status" value="1"/>
</dbReference>
<proteinExistence type="inferred from homology"/>
<dbReference type="SUPFAM" id="SSF46785">
    <property type="entry name" value="Winged helix' DNA-binding domain"/>
    <property type="match status" value="1"/>
</dbReference>
<comment type="similarity">
    <text evidence="1">Belongs to the LysR transcriptional regulatory family.</text>
</comment>
<dbReference type="InterPro" id="IPR036388">
    <property type="entry name" value="WH-like_DNA-bd_sf"/>
</dbReference>
<name>A0A640SSP6_9ACTN</name>